<evidence type="ECO:0000313" key="11">
    <source>
        <dbReference type="EMBL" id="MCS5710990.1"/>
    </source>
</evidence>
<feature type="domain" description="Glutamyl/glutaminyl-tRNA synthetase class Ib catalytic" evidence="8">
    <location>
        <begin position="7"/>
        <end position="326"/>
    </location>
</feature>
<dbReference type="InterPro" id="IPR008925">
    <property type="entry name" value="aa_tRNA-synth_I_cd-bd_sf"/>
</dbReference>
<protein>
    <recommendedName>
        <fullName evidence="7">Glutamate--tRNA ligase</fullName>
        <ecNumber evidence="7">6.1.1.17</ecNumber>
    </recommendedName>
    <alternativeName>
        <fullName evidence="7">Glutamyl-tRNA synthetase</fullName>
        <shortName evidence="7">GluRS</shortName>
    </alternativeName>
</protein>
<dbReference type="GO" id="GO:0006424">
    <property type="term" value="P:glutamyl-tRNA aminoacylation"/>
    <property type="evidence" value="ECO:0007669"/>
    <property type="project" value="UniProtKB-UniRule"/>
</dbReference>
<dbReference type="InterPro" id="IPR020058">
    <property type="entry name" value="Glu/Gln-tRNA-synth_Ib_cat-dom"/>
</dbReference>
<comment type="catalytic activity">
    <reaction evidence="7">
        <text>tRNA(Glu) + L-glutamate + ATP = L-glutamyl-tRNA(Glu) + AMP + diphosphate</text>
        <dbReference type="Rhea" id="RHEA:23540"/>
        <dbReference type="Rhea" id="RHEA-COMP:9663"/>
        <dbReference type="Rhea" id="RHEA-COMP:9680"/>
        <dbReference type="ChEBI" id="CHEBI:29985"/>
        <dbReference type="ChEBI" id="CHEBI:30616"/>
        <dbReference type="ChEBI" id="CHEBI:33019"/>
        <dbReference type="ChEBI" id="CHEBI:78442"/>
        <dbReference type="ChEBI" id="CHEBI:78520"/>
        <dbReference type="ChEBI" id="CHEBI:456215"/>
        <dbReference type="EC" id="6.1.1.17"/>
    </reaction>
</comment>
<comment type="function">
    <text evidence="7">Catalyzes the attachment of glutamate to tRNA(Glu) in a two-step reaction: glutamate is first activated by ATP to form Glu-AMP and then transferred to the acceptor end of tRNA(Glu).</text>
</comment>
<comment type="caution">
    <text evidence="10">The sequence shown here is derived from an EMBL/GenBank/DDBJ whole genome shotgun (WGS) entry which is preliminary data.</text>
</comment>
<name>A0A0Q9YWX0_9GAMM</name>
<keyword evidence="12" id="KW-1185">Reference proteome</keyword>
<dbReference type="InterPro" id="IPR004527">
    <property type="entry name" value="Glu-tRNA-ligase_bac/mito"/>
</dbReference>
<keyword evidence="7" id="KW-0963">Cytoplasm</keyword>
<dbReference type="OrthoDB" id="9807503at2"/>
<dbReference type="GO" id="GO:0005524">
    <property type="term" value="F:ATP binding"/>
    <property type="evidence" value="ECO:0007669"/>
    <property type="project" value="UniProtKB-UniRule"/>
</dbReference>
<proteinExistence type="inferred from homology"/>
<dbReference type="GO" id="GO:0008270">
    <property type="term" value="F:zinc ion binding"/>
    <property type="evidence" value="ECO:0007669"/>
    <property type="project" value="UniProtKB-UniRule"/>
</dbReference>
<keyword evidence="7" id="KW-0479">Metal-binding</keyword>
<evidence type="ECO:0000259" key="8">
    <source>
        <dbReference type="Pfam" id="PF00749"/>
    </source>
</evidence>
<reference evidence="11" key="3">
    <citation type="submission" date="2021-06" db="EMBL/GenBank/DDBJ databases">
        <title>Genomic Description and Analysis of Intracellular Bacteria, Candidatus Berkiella cookevillensis and Candidatus Berkiella aquae.</title>
        <authorList>
            <person name="Kidane D.T."/>
            <person name="Mehari Y.T."/>
            <person name="Rice F.C."/>
            <person name="Arivett B.A."/>
            <person name="Farone A.L."/>
            <person name="Berk S.G."/>
            <person name="Farone M.B."/>
        </authorList>
    </citation>
    <scope>NUCLEOTIDE SEQUENCE</scope>
    <source>
        <strain evidence="11">HT99</strain>
    </source>
</reference>
<dbReference type="InterPro" id="IPR014729">
    <property type="entry name" value="Rossmann-like_a/b/a_fold"/>
</dbReference>
<dbReference type="GO" id="GO:0000049">
    <property type="term" value="F:tRNA binding"/>
    <property type="evidence" value="ECO:0007669"/>
    <property type="project" value="InterPro"/>
</dbReference>
<keyword evidence="4 7" id="KW-0067">ATP-binding</keyword>
<evidence type="ECO:0000256" key="7">
    <source>
        <dbReference type="HAMAP-Rule" id="MF_00022"/>
    </source>
</evidence>
<evidence type="ECO:0000256" key="3">
    <source>
        <dbReference type="ARBA" id="ARBA00022741"/>
    </source>
</evidence>
<feature type="short sequence motif" description="'KMSKS' region" evidence="7">
    <location>
        <begin position="259"/>
        <end position="263"/>
    </location>
</feature>
<dbReference type="GO" id="GO:0005829">
    <property type="term" value="C:cytosol"/>
    <property type="evidence" value="ECO:0007669"/>
    <property type="project" value="TreeGrafter"/>
</dbReference>
<gene>
    <name evidence="10" type="primary">gltX1</name>
    <name evidence="7 11" type="synonym">gltX</name>
    <name evidence="11" type="ORF">HT99x_006070</name>
    <name evidence="10" type="ORF">HT99x_01598</name>
</gene>
<reference evidence="11" key="2">
    <citation type="journal article" date="2016" name="Genome Announc.">
        <title>Draft Genome Sequences of Two Novel Amoeba-Resistant Intranuclear Bacteria, 'Candidatus Berkiella cookevillensis' and 'Candidatus Berkiella aquae'.</title>
        <authorList>
            <person name="Mehari Y.T."/>
            <person name="Arivett B.A."/>
            <person name="Farone A.L."/>
            <person name="Gunderson J.H."/>
            <person name="Farone M.B."/>
        </authorList>
    </citation>
    <scope>NUCLEOTIDE SEQUENCE</scope>
    <source>
        <strain evidence="11">HT99</strain>
    </source>
</reference>
<keyword evidence="5 7" id="KW-0648">Protein biosynthesis</keyword>
<feature type="binding site" evidence="7">
    <location>
        <position position="262"/>
    </location>
    <ligand>
        <name>ATP</name>
        <dbReference type="ChEBI" id="CHEBI:30616"/>
    </ligand>
</feature>
<dbReference type="InterPro" id="IPR045462">
    <property type="entry name" value="aa-tRNA-synth_I_cd-bd"/>
</dbReference>
<dbReference type="Pfam" id="PF19269">
    <property type="entry name" value="Anticodon_2"/>
    <property type="match status" value="1"/>
</dbReference>
<evidence type="ECO:0000256" key="6">
    <source>
        <dbReference type="ARBA" id="ARBA00023146"/>
    </source>
</evidence>
<reference evidence="10" key="1">
    <citation type="submission" date="2015-09" db="EMBL/GenBank/DDBJ databases">
        <title>Draft Genome Sequences of Two Novel Amoeba-resistant Intranuclear Bacteria, Candidatus Berkiella cookevillensis and Candidatus Berkiella aquae.</title>
        <authorList>
            <person name="Mehari Y.T."/>
            <person name="Arivett B.A."/>
            <person name="Farone A.L."/>
            <person name="Gunderson J.H."/>
            <person name="Farone M.B."/>
        </authorList>
    </citation>
    <scope>NUCLEOTIDE SEQUENCE [LARGE SCALE GENOMIC DNA]</scope>
    <source>
        <strain evidence="10">HT99</strain>
    </source>
</reference>
<comment type="similarity">
    <text evidence="1 7">Belongs to the class-I aminoacyl-tRNA synthetase family. Glutamate--tRNA ligase type 1 subfamily.</text>
</comment>
<organism evidence="10">
    <name type="scientific">Candidatus Berkiella aquae</name>
    <dbReference type="NCBI Taxonomy" id="295108"/>
    <lineage>
        <taxon>Bacteria</taxon>
        <taxon>Pseudomonadati</taxon>
        <taxon>Pseudomonadota</taxon>
        <taxon>Gammaproteobacteria</taxon>
        <taxon>Candidatus Berkiellales</taxon>
        <taxon>Candidatus Berkiellaceae</taxon>
        <taxon>Candidatus Berkiella</taxon>
    </lineage>
</organism>
<feature type="binding site" evidence="7">
    <location>
        <position position="142"/>
    </location>
    <ligand>
        <name>Zn(2+)</name>
        <dbReference type="ChEBI" id="CHEBI:29105"/>
    </ligand>
</feature>
<evidence type="ECO:0000313" key="10">
    <source>
        <dbReference type="EMBL" id="KRG21422.1"/>
    </source>
</evidence>
<evidence type="ECO:0000256" key="5">
    <source>
        <dbReference type="ARBA" id="ARBA00022917"/>
    </source>
</evidence>
<dbReference type="Proteomes" id="UP000051497">
    <property type="component" value="Unassembled WGS sequence"/>
</dbReference>
<dbReference type="AlphaFoldDB" id="A0A0Q9YWX0"/>
<dbReference type="HAMAP" id="MF_00022">
    <property type="entry name" value="Glu_tRNA_synth_type1"/>
    <property type="match status" value="1"/>
</dbReference>
<comment type="caution">
    <text evidence="7">Lacks conserved residue(s) required for the propagation of feature annotation.</text>
</comment>
<keyword evidence="7" id="KW-0862">Zinc</keyword>
<dbReference type="GO" id="GO:0004818">
    <property type="term" value="F:glutamate-tRNA ligase activity"/>
    <property type="evidence" value="ECO:0007669"/>
    <property type="project" value="UniProtKB-UniRule"/>
</dbReference>
<dbReference type="PANTHER" id="PTHR43311:SF2">
    <property type="entry name" value="GLUTAMATE--TRNA LIGASE, MITOCHONDRIAL-RELATED"/>
    <property type="match status" value="1"/>
</dbReference>
<dbReference type="PANTHER" id="PTHR43311">
    <property type="entry name" value="GLUTAMATE--TRNA LIGASE"/>
    <property type="match status" value="1"/>
</dbReference>
<accession>A0A0Q9YWX0</accession>
<dbReference type="STRING" id="295108.HT99x_01598"/>
<dbReference type="InterPro" id="IPR000924">
    <property type="entry name" value="Glu/Gln-tRNA-synth"/>
</dbReference>
<evidence type="ECO:0000313" key="12">
    <source>
        <dbReference type="Proteomes" id="UP000051497"/>
    </source>
</evidence>
<dbReference type="EC" id="6.1.1.17" evidence="7"/>
<evidence type="ECO:0000256" key="4">
    <source>
        <dbReference type="ARBA" id="ARBA00022840"/>
    </source>
</evidence>
<keyword evidence="2 7" id="KW-0436">Ligase</keyword>
<feature type="domain" description="Aminoacyl-tRNA synthetase class I anticodon-binding" evidence="9">
    <location>
        <begin position="361"/>
        <end position="472"/>
    </location>
</feature>
<comment type="subunit">
    <text evidence="7">Monomer.</text>
</comment>
<evidence type="ECO:0000256" key="2">
    <source>
        <dbReference type="ARBA" id="ARBA00022598"/>
    </source>
</evidence>
<evidence type="ECO:0000256" key="1">
    <source>
        <dbReference type="ARBA" id="ARBA00007894"/>
    </source>
</evidence>
<dbReference type="Pfam" id="PF00749">
    <property type="entry name" value="tRNA-synt_1c"/>
    <property type="match status" value="1"/>
</dbReference>
<dbReference type="PATRIC" id="fig|1590043.3.peg.1630"/>
<feature type="binding site" evidence="7">
    <location>
        <position position="144"/>
    </location>
    <ligand>
        <name>Zn(2+)</name>
        <dbReference type="ChEBI" id="CHEBI:29105"/>
    </ligand>
</feature>
<dbReference type="Gene3D" id="3.40.50.620">
    <property type="entry name" value="HUPs"/>
    <property type="match status" value="1"/>
</dbReference>
<keyword evidence="6 7" id="KW-0030">Aminoacyl-tRNA synthetase</keyword>
<feature type="binding site" evidence="7">
    <location>
        <position position="117"/>
    </location>
    <ligand>
        <name>Zn(2+)</name>
        <dbReference type="ChEBI" id="CHEBI:29105"/>
    </ligand>
</feature>
<dbReference type="PRINTS" id="PR00987">
    <property type="entry name" value="TRNASYNTHGLU"/>
</dbReference>
<dbReference type="Gene3D" id="1.10.10.350">
    <property type="match status" value="1"/>
</dbReference>
<dbReference type="SUPFAM" id="SSF52374">
    <property type="entry name" value="Nucleotidylyl transferase"/>
    <property type="match status" value="1"/>
</dbReference>
<dbReference type="RefSeq" id="WP_075066222.1">
    <property type="nucleotide sequence ID" value="NZ_LKAJ02000001.1"/>
</dbReference>
<sequence length="478" mass="53893">MTSLPFKSRFSPSPTGLMHFGNLRTALFNVLLAKAHTAHSPQPGVFLLRIEDTDMARSEQEFTEKLMHDLRWLGLTWQEGPAASGTQGPYYQSQRHEVYEQYYQKLLDEKKAYWCYCSEVELAIARKSQLAAGMPPRYSGTCRHLTEAEREAKIAKGLKPALRFLIPDNETIEFDDFIQGPKHFAANDIGDFIIKKADGSASFMFCNAVDDSLMQVSHVMRGEDHLTNTPRQLLILNALKLPAPLYGHMPLILGFDGKPLSKRNGSQSIESLREQGYFPIAINNYLSRLGHHFEHEKLLSLNELGDHFSAKNIGRSPARFDLAQLNHWQKEAIMKSSDGEFWEWVSPLVANVVGDKKDLFVNTFKPNCILPSDVKDWATQILTDSPVWDEEALSHLTQANKELLDHLSQAIESEGDDYQAIVKRLSEALNIKGKALFLPLRSAVTGRCYGPELVKIFPLMGKDALLKRVAIAKQQIKG</sequence>
<feature type="binding site" evidence="7">
    <location>
        <position position="115"/>
    </location>
    <ligand>
        <name>Zn(2+)</name>
        <dbReference type="ChEBI" id="CHEBI:29105"/>
    </ligand>
</feature>
<dbReference type="SUPFAM" id="SSF48163">
    <property type="entry name" value="An anticodon-binding domain of class I aminoacyl-tRNA synthetases"/>
    <property type="match status" value="1"/>
</dbReference>
<dbReference type="InterPro" id="IPR020751">
    <property type="entry name" value="aa-tRNA-synth_I_codon-bd_sub2"/>
</dbReference>
<dbReference type="InterPro" id="IPR049940">
    <property type="entry name" value="GluQ/Sye"/>
</dbReference>
<comment type="subcellular location">
    <subcellularLocation>
        <location evidence="7">Cytoplasm</location>
    </subcellularLocation>
</comment>
<comment type="cofactor">
    <cofactor evidence="7">
        <name>Zn(2+)</name>
        <dbReference type="ChEBI" id="CHEBI:29105"/>
    </cofactor>
    <text evidence="7">Binds 1 zinc ion per subunit.</text>
</comment>
<evidence type="ECO:0000259" key="9">
    <source>
        <dbReference type="Pfam" id="PF19269"/>
    </source>
</evidence>
<dbReference type="EMBL" id="LKAJ01000005">
    <property type="protein sequence ID" value="KRG21422.1"/>
    <property type="molecule type" value="Genomic_DNA"/>
</dbReference>
<keyword evidence="3 7" id="KW-0547">Nucleotide-binding</keyword>
<dbReference type="NCBIfam" id="TIGR00464">
    <property type="entry name" value="gltX_bact"/>
    <property type="match status" value="1"/>
</dbReference>
<dbReference type="EMBL" id="LKAJ02000001">
    <property type="protein sequence ID" value="MCS5710990.1"/>
    <property type="molecule type" value="Genomic_DNA"/>
</dbReference>